<dbReference type="EMBL" id="LXER01000020">
    <property type="protein sequence ID" value="OAT31259.1"/>
    <property type="molecule type" value="Genomic_DNA"/>
</dbReference>
<dbReference type="OrthoDB" id="6466218at2"/>
<sequence>MRAGMFLMVMMLSSPVLRAQTVDTGEVDGQHGQINVDGIMTESPCMLDMVSDFQEIELGVINNAQLRKPGDQGPRVEFDLTLRHCLSSDSRLTNQSNGTVSGASDQPVMYMEFVSANDGTNPDLIQVKGIHGVGLRLKDDRYHVVHLGEFTAPLFLNSGQNMLKYNIAIERTSEKLVLGPFHAMVDFKIHYY</sequence>
<keyword evidence="1" id="KW-0732">Signal</keyword>
<dbReference type="InterPro" id="IPR000259">
    <property type="entry name" value="Adhesion_dom_fimbrial"/>
</dbReference>
<reference evidence="3 4" key="1">
    <citation type="submission" date="2016-04" db="EMBL/GenBank/DDBJ databases">
        <title>ATOL: Assembling a taxonomically balanced genome-scale reconstruction of the evolutionary history of the Enterobacteriaceae.</title>
        <authorList>
            <person name="Plunkett G.III."/>
            <person name="Neeno-Eckwall E.C."/>
            <person name="Glasner J.D."/>
            <person name="Perna N.T."/>
        </authorList>
    </citation>
    <scope>NUCLEOTIDE SEQUENCE [LARGE SCALE GENOMIC DNA]</scope>
    <source>
        <strain evidence="3 4">ATCC 51605</strain>
    </source>
</reference>
<name>A0A1B7INM2_9ENTR</name>
<comment type="caution">
    <text evidence="3">The sequence shown here is derived from an EMBL/GenBank/DDBJ whole genome shotgun (WGS) entry which is preliminary data.</text>
</comment>
<evidence type="ECO:0000259" key="2">
    <source>
        <dbReference type="Pfam" id="PF00419"/>
    </source>
</evidence>
<feature type="domain" description="Fimbrial-type adhesion" evidence="2">
    <location>
        <begin position="41"/>
        <end position="191"/>
    </location>
</feature>
<accession>A0A1B7INM2</accession>
<dbReference type="AlphaFoldDB" id="A0A1B7INM2"/>
<evidence type="ECO:0000313" key="3">
    <source>
        <dbReference type="EMBL" id="OAT31259.1"/>
    </source>
</evidence>
<dbReference type="Pfam" id="PF00419">
    <property type="entry name" value="Fimbrial"/>
    <property type="match status" value="1"/>
</dbReference>
<dbReference type="SUPFAM" id="SSF49401">
    <property type="entry name" value="Bacterial adhesins"/>
    <property type="match status" value="1"/>
</dbReference>
<gene>
    <name evidence="3" type="ORF">M975_2590</name>
</gene>
<dbReference type="InterPro" id="IPR008966">
    <property type="entry name" value="Adhesion_dom_sf"/>
</dbReference>
<dbReference type="InterPro" id="IPR050263">
    <property type="entry name" value="Bact_Fimbrial_Adh_Pro"/>
</dbReference>
<feature type="chain" id="PRO_5008594185" evidence="1">
    <location>
        <begin position="20"/>
        <end position="192"/>
    </location>
</feature>
<dbReference type="RefSeq" id="WP_064560005.1">
    <property type="nucleotide sequence ID" value="NZ_LXER01000020.1"/>
</dbReference>
<dbReference type="GO" id="GO:0009289">
    <property type="term" value="C:pilus"/>
    <property type="evidence" value="ECO:0007669"/>
    <property type="project" value="InterPro"/>
</dbReference>
<proteinExistence type="predicted"/>
<evidence type="ECO:0000313" key="4">
    <source>
        <dbReference type="Proteomes" id="UP000078410"/>
    </source>
</evidence>
<organism evidence="3 4">
    <name type="scientific">Buttiauxella brennerae ATCC 51605</name>
    <dbReference type="NCBI Taxonomy" id="1354251"/>
    <lineage>
        <taxon>Bacteria</taxon>
        <taxon>Pseudomonadati</taxon>
        <taxon>Pseudomonadota</taxon>
        <taxon>Gammaproteobacteria</taxon>
        <taxon>Enterobacterales</taxon>
        <taxon>Enterobacteriaceae</taxon>
        <taxon>Buttiauxella</taxon>
    </lineage>
</organism>
<protein>
    <submittedName>
        <fullName evidence="3">MrfE family protein</fullName>
    </submittedName>
</protein>
<dbReference type="InterPro" id="IPR036937">
    <property type="entry name" value="Adhesion_dom_fimbrial_sf"/>
</dbReference>
<dbReference type="PATRIC" id="fig|1354251.4.peg.2671"/>
<dbReference type="Proteomes" id="UP000078410">
    <property type="component" value="Unassembled WGS sequence"/>
</dbReference>
<evidence type="ECO:0000256" key="1">
    <source>
        <dbReference type="SAM" id="SignalP"/>
    </source>
</evidence>
<dbReference type="GO" id="GO:0043709">
    <property type="term" value="P:cell adhesion involved in single-species biofilm formation"/>
    <property type="evidence" value="ECO:0007669"/>
    <property type="project" value="TreeGrafter"/>
</dbReference>
<feature type="signal peptide" evidence="1">
    <location>
        <begin position="1"/>
        <end position="19"/>
    </location>
</feature>
<dbReference type="PANTHER" id="PTHR33420:SF26">
    <property type="entry name" value="FIMBRIAL SUBUNIT"/>
    <property type="match status" value="1"/>
</dbReference>
<dbReference type="PANTHER" id="PTHR33420">
    <property type="entry name" value="FIMBRIAL SUBUNIT ELFA-RELATED"/>
    <property type="match status" value="1"/>
</dbReference>
<keyword evidence="4" id="KW-1185">Reference proteome</keyword>
<dbReference type="Gene3D" id="2.60.40.1090">
    <property type="entry name" value="Fimbrial-type adhesion domain"/>
    <property type="match status" value="1"/>
</dbReference>